<dbReference type="Gene3D" id="1.25.40.10">
    <property type="entry name" value="Tetratricopeptide repeat domain"/>
    <property type="match status" value="1"/>
</dbReference>
<sequence length="377" mass="42118">MQLNGIEANEFTLTSVILACVALDHRQALKICSLVSDAEISWNLLIQASLKANDYEMIHKLLRRIQSCFGYLEPISVCDIFRSCSSPVLLNMGMQAQAYMTKRGLLSHPTSGNGLIQMYSGCGQIAEADLVFESMPEKSSLCWTSIISAKVEHGHPSEALTLFNEMRRRNKLVDSSTLKSILKACSQMGRVDKAHSLLMSMEVVYGVKPSEEHYSCVIEAFTRAGMLEELENFIDEVVVDKNDTKIWNTLLSSARVIGKWKDASKTKTLGPNSSCIEVQNKIFEFVSDQKPSEDVFYKLAEIEREMEELGYVEDRNHLLHDAEEEEYDGAGLGHTEMKAIAFGLLSLPHRTPVRVIKSVRMCEMANAVVGIHGRSCP</sequence>
<gene>
    <name evidence="6" type="primary">LOC121203670</name>
</gene>
<evidence type="ECO:0000256" key="1">
    <source>
        <dbReference type="ARBA" id="ARBA00006643"/>
    </source>
</evidence>
<protein>
    <submittedName>
        <fullName evidence="6">Pentatricopeptide repeat-containing protein At1g25360-like</fullName>
    </submittedName>
</protein>
<feature type="domain" description="DYW" evidence="4">
    <location>
        <begin position="310"/>
        <end position="369"/>
    </location>
</feature>
<name>A0ABM2YL21_GOSHI</name>
<dbReference type="RefSeq" id="XP_040930036.1">
    <property type="nucleotide sequence ID" value="XM_041074102.1"/>
</dbReference>
<comment type="similarity">
    <text evidence="1">Belongs to the PPR family. PCMP-H subfamily.</text>
</comment>
<dbReference type="PANTHER" id="PTHR47926:SF347">
    <property type="entry name" value="PENTATRICOPEPTIDE REPEAT-CONTAINING PROTEIN"/>
    <property type="match status" value="1"/>
</dbReference>
<organism evidence="5 6">
    <name type="scientific">Gossypium hirsutum</name>
    <name type="common">Upland cotton</name>
    <name type="synonym">Gossypium mexicanum</name>
    <dbReference type="NCBI Taxonomy" id="3635"/>
    <lineage>
        <taxon>Eukaryota</taxon>
        <taxon>Viridiplantae</taxon>
        <taxon>Streptophyta</taxon>
        <taxon>Embryophyta</taxon>
        <taxon>Tracheophyta</taxon>
        <taxon>Spermatophyta</taxon>
        <taxon>Magnoliopsida</taxon>
        <taxon>eudicotyledons</taxon>
        <taxon>Gunneridae</taxon>
        <taxon>Pentapetalae</taxon>
        <taxon>rosids</taxon>
        <taxon>malvids</taxon>
        <taxon>Malvales</taxon>
        <taxon>Malvaceae</taxon>
        <taxon>Malvoideae</taxon>
        <taxon>Gossypium</taxon>
    </lineage>
</organism>
<accession>A0ABM2YL21</accession>
<dbReference type="Pfam" id="PF01535">
    <property type="entry name" value="PPR"/>
    <property type="match status" value="3"/>
</dbReference>
<evidence type="ECO:0000256" key="3">
    <source>
        <dbReference type="PROSITE-ProRule" id="PRU00708"/>
    </source>
</evidence>
<dbReference type="Pfam" id="PF14432">
    <property type="entry name" value="DYW_deaminase"/>
    <property type="match status" value="1"/>
</dbReference>
<proteinExistence type="inferred from homology"/>
<dbReference type="NCBIfam" id="TIGR00756">
    <property type="entry name" value="PPR"/>
    <property type="match status" value="2"/>
</dbReference>
<dbReference type="InterPro" id="IPR011990">
    <property type="entry name" value="TPR-like_helical_dom_sf"/>
</dbReference>
<feature type="repeat" description="PPR" evidence="3">
    <location>
        <begin position="139"/>
        <end position="173"/>
    </location>
</feature>
<dbReference type="Proteomes" id="UP000818029">
    <property type="component" value="Chromosome A07"/>
</dbReference>
<keyword evidence="5" id="KW-1185">Reference proteome</keyword>
<dbReference type="GeneID" id="121203670"/>
<evidence type="ECO:0000313" key="6">
    <source>
        <dbReference type="RefSeq" id="XP_040930036.1"/>
    </source>
</evidence>
<dbReference type="InterPro" id="IPR032867">
    <property type="entry name" value="DYW_dom"/>
</dbReference>
<dbReference type="PROSITE" id="PS51375">
    <property type="entry name" value="PPR"/>
    <property type="match status" value="2"/>
</dbReference>
<dbReference type="PANTHER" id="PTHR47926">
    <property type="entry name" value="PENTATRICOPEPTIDE REPEAT-CONTAINING PROTEIN"/>
    <property type="match status" value="1"/>
</dbReference>
<dbReference type="Pfam" id="PF13041">
    <property type="entry name" value="PPR_2"/>
    <property type="match status" value="1"/>
</dbReference>
<reference evidence="5" key="1">
    <citation type="journal article" date="2020" name="Nat. Genet.">
        <title>Genomic diversifications of five Gossypium allopolyploid species and their impact on cotton improvement.</title>
        <authorList>
            <person name="Chen Z.J."/>
            <person name="Sreedasyam A."/>
            <person name="Ando A."/>
            <person name="Song Q."/>
            <person name="De Santiago L.M."/>
            <person name="Hulse-Kemp A.M."/>
            <person name="Ding M."/>
            <person name="Ye W."/>
            <person name="Kirkbride R.C."/>
            <person name="Jenkins J."/>
            <person name="Plott C."/>
            <person name="Lovell J."/>
            <person name="Lin Y.M."/>
            <person name="Vaughn R."/>
            <person name="Liu B."/>
            <person name="Simpson S."/>
            <person name="Scheffler B.E."/>
            <person name="Wen L."/>
            <person name="Saski C.A."/>
            <person name="Grover C.E."/>
            <person name="Hu G."/>
            <person name="Conover J.L."/>
            <person name="Carlson J.W."/>
            <person name="Shu S."/>
            <person name="Boston L.B."/>
            <person name="Williams M."/>
            <person name="Peterson D.G."/>
            <person name="McGee K."/>
            <person name="Jones D.C."/>
            <person name="Wendel J.F."/>
            <person name="Stelly D.M."/>
            <person name="Grimwood J."/>
            <person name="Schmutz J."/>
        </authorList>
    </citation>
    <scope>NUCLEOTIDE SEQUENCE [LARGE SCALE GENOMIC DNA]</scope>
    <source>
        <strain evidence="5">cv. TM-1</strain>
    </source>
</reference>
<evidence type="ECO:0000259" key="4">
    <source>
        <dbReference type="Pfam" id="PF14432"/>
    </source>
</evidence>
<dbReference type="InterPro" id="IPR046960">
    <property type="entry name" value="PPR_At4g14850-like_plant"/>
</dbReference>
<reference evidence="6" key="2">
    <citation type="submission" date="2025-08" db="UniProtKB">
        <authorList>
            <consortium name="RefSeq"/>
        </authorList>
    </citation>
    <scope>IDENTIFICATION</scope>
</reference>
<keyword evidence="2" id="KW-0677">Repeat</keyword>
<feature type="repeat" description="PPR" evidence="3">
    <location>
        <begin position="174"/>
        <end position="209"/>
    </location>
</feature>
<evidence type="ECO:0000313" key="5">
    <source>
        <dbReference type="Proteomes" id="UP000818029"/>
    </source>
</evidence>
<evidence type="ECO:0000256" key="2">
    <source>
        <dbReference type="ARBA" id="ARBA00022737"/>
    </source>
</evidence>
<dbReference type="InterPro" id="IPR002885">
    <property type="entry name" value="PPR_rpt"/>
</dbReference>